<feature type="domain" description="UBA" evidence="12">
    <location>
        <begin position="317"/>
        <end position="357"/>
    </location>
</feature>
<comment type="catalytic activity">
    <reaction evidence="7">
        <text>L-threonyl-[protein] + ATP = O-phospho-L-threonyl-[protein] + ADP + H(+)</text>
        <dbReference type="Rhea" id="RHEA:46608"/>
        <dbReference type="Rhea" id="RHEA-COMP:11060"/>
        <dbReference type="Rhea" id="RHEA-COMP:11605"/>
        <dbReference type="ChEBI" id="CHEBI:15378"/>
        <dbReference type="ChEBI" id="CHEBI:30013"/>
        <dbReference type="ChEBI" id="CHEBI:30616"/>
        <dbReference type="ChEBI" id="CHEBI:61977"/>
        <dbReference type="ChEBI" id="CHEBI:456216"/>
        <dbReference type="EC" id="2.7.11.1"/>
    </reaction>
</comment>
<dbReference type="RefSeq" id="XP_040593239.1">
    <property type="nucleotide sequence ID" value="XM_040737305.1"/>
</dbReference>
<dbReference type="PROSITE" id="PS50030">
    <property type="entry name" value="UBA"/>
    <property type="match status" value="1"/>
</dbReference>
<evidence type="ECO:0000256" key="3">
    <source>
        <dbReference type="ARBA" id="ARBA00022679"/>
    </source>
</evidence>
<keyword evidence="4 9" id="KW-0547">Nucleotide-binding</keyword>
<feature type="binding site" evidence="9">
    <location>
        <position position="81"/>
    </location>
    <ligand>
        <name>ATP</name>
        <dbReference type="ChEBI" id="CHEBI:30616"/>
    </ligand>
</feature>
<evidence type="ECO:0000256" key="9">
    <source>
        <dbReference type="PROSITE-ProRule" id="PRU10141"/>
    </source>
</evidence>
<dbReference type="Proteomes" id="UP000886700">
    <property type="component" value="Unplaced"/>
</dbReference>
<dbReference type="RefSeq" id="XP_040593241.1">
    <property type="nucleotide sequence ID" value="XM_040737307.1"/>
</dbReference>
<dbReference type="PROSITE" id="PS50011">
    <property type="entry name" value="PROTEIN_KINASE_DOM"/>
    <property type="match status" value="1"/>
</dbReference>
<evidence type="ECO:0000256" key="4">
    <source>
        <dbReference type="ARBA" id="ARBA00022741"/>
    </source>
</evidence>
<dbReference type="RefSeq" id="XP_040593240.1">
    <property type="nucleotide sequence ID" value="XM_040737306.1"/>
</dbReference>
<evidence type="ECO:0000256" key="2">
    <source>
        <dbReference type="ARBA" id="ARBA00022527"/>
    </source>
</evidence>
<protein>
    <recommendedName>
        <fullName evidence="1">non-specific serine/threonine protein kinase</fullName>
        <ecNumber evidence="1">2.7.11.1</ecNumber>
    </recommendedName>
</protein>
<keyword evidence="2" id="KW-0723">Serine/threonine-protein kinase</keyword>
<dbReference type="PANTHER" id="PTHR24346:SF3">
    <property type="entry name" value="GENE 10662-RELATED"/>
    <property type="match status" value="1"/>
</dbReference>
<proteinExistence type="predicted"/>
<feature type="region of interest" description="Disordered" evidence="10">
    <location>
        <begin position="584"/>
        <end position="634"/>
    </location>
</feature>
<evidence type="ECO:0000256" key="6">
    <source>
        <dbReference type="ARBA" id="ARBA00022840"/>
    </source>
</evidence>
<dbReference type="InterPro" id="IPR015940">
    <property type="entry name" value="UBA"/>
</dbReference>
<organism evidence="13 15">
    <name type="scientific">Mesocricetus auratus</name>
    <name type="common">Golden hamster</name>
    <dbReference type="NCBI Taxonomy" id="10036"/>
    <lineage>
        <taxon>Eukaryota</taxon>
        <taxon>Metazoa</taxon>
        <taxon>Chordata</taxon>
        <taxon>Craniata</taxon>
        <taxon>Vertebrata</taxon>
        <taxon>Euteleostomi</taxon>
        <taxon>Mammalia</taxon>
        <taxon>Eutheria</taxon>
        <taxon>Euarchontoglires</taxon>
        <taxon>Glires</taxon>
        <taxon>Rodentia</taxon>
        <taxon>Myomorpha</taxon>
        <taxon>Muroidea</taxon>
        <taxon>Cricetidae</taxon>
        <taxon>Cricetinae</taxon>
        <taxon>Mesocricetus</taxon>
    </lineage>
</organism>
<evidence type="ECO:0000256" key="7">
    <source>
        <dbReference type="ARBA" id="ARBA00047899"/>
    </source>
</evidence>
<sequence>MCSYAYSPGPDLNLFFKLPHCEFVSSHINKDPTMEQGREAYYSSEESFMTDYKMMMTLGQGHFSKVKLAFHVPTVTCVAVKAVRNKKNASLVEREVNIMKSLKHPNIIQLFYVLQSRETTFLVMEYASEGDLLRHILEVGSLEESEVRRLFTQILLAVEYCHSNHIAHRDIKADNILLDSRGDAKLCDFGLAANVTPGQLLKDFCGTLLYCAPELFAEEAYDGCATDMWSLGVLLFLMVVGRFPFRASSPKGVRHQILAANFSIPQHVSMDIFNVIVELLMINPGRRPTIDQIMKRPMIRDRKTGLPPPSTQKPPGALSPSIVNTMMVMGYKSEEIMDSLRDQNYNQVMATYLILQHQSPGGDCCHHQVKSMQPDLVLNLDDLHTFPVPLRRASEPAPLTFTSSSNPQERAHEKNARQCGTRHSMPATLCRHSERTRPPHQVYLNRHRALFLMCSSEEMSENFSESMIGKSGSLRASVHPSSLLMYTASSSLEHNETTCDTGNRASCSYQEEFWSSVETVQSVTPKGSSSSWDTLQEDTMTQEEAISEQVNITQEEAMNAEGIITQETTITQEVSITEEVTITHQEATTKEATITPEEDDTPDQDDSITEENAITHGQPEVAGPASSQSRRRHRWKGVKRAMVNCLRHLCCCLAPAKRSHDSCKNLAPRKQDRGVTHRTSAEEVQTQLRGL</sequence>
<dbReference type="Gene3D" id="3.30.200.20">
    <property type="entry name" value="Phosphorylase Kinase, domain 1"/>
    <property type="match status" value="1"/>
</dbReference>
<feature type="compositionally biased region" description="Polar residues" evidence="10">
    <location>
        <begin position="682"/>
        <end position="691"/>
    </location>
</feature>
<gene>
    <name evidence="14 15 16 17" type="primary">LOC110339660</name>
</gene>
<dbReference type="EC" id="2.7.11.1" evidence="1"/>
<keyword evidence="5" id="KW-0418">Kinase</keyword>
<dbReference type="SMART" id="SM00165">
    <property type="entry name" value="UBA"/>
    <property type="match status" value="1"/>
</dbReference>
<feature type="domain" description="Protein kinase" evidence="11">
    <location>
        <begin position="52"/>
        <end position="299"/>
    </location>
</feature>
<dbReference type="InterPro" id="IPR008271">
    <property type="entry name" value="Ser/Thr_kinase_AS"/>
</dbReference>
<keyword evidence="6 9" id="KW-0067">ATP-binding</keyword>
<evidence type="ECO:0000313" key="15">
    <source>
        <dbReference type="RefSeq" id="XP_040593240.1"/>
    </source>
</evidence>
<dbReference type="SUPFAM" id="SSF56112">
    <property type="entry name" value="Protein kinase-like (PK-like)"/>
    <property type="match status" value="1"/>
</dbReference>
<dbReference type="Gene3D" id="1.10.8.10">
    <property type="entry name" value="DNA helicase RuvA subunit, C-terminal domain"/>
    <property type="match status" value="1"/>
</dbReference>
<feature type="compositionally biased region" description="Acidic residues" evidence="10">
    <location>
        <begin position="596"/>
        <end position="609"/>
    </location>
</feature>
<dbReference type="Gene3D" id="1.10.510.10">
    <property type="entry name" value="Transferase(Phosphotransferase) domain 1"/>
    <property type="match status" value="1"/>
</dbReference>
<dbReference type="PANTHER" id="PTHR24346">
    <property type="entry name" value="MAP/MICROTUBULE AFFINITY-REGULATING KINASE"/>
    <property type="match status" value="1"/>
</dbReference>
<evidence type="ECO:0000256" key="5">
    <source>
        <dbReference type="ARBA" id="ARBA00022777"/>
    </source>
</evidence>
<dbReference type="Pfam" id="PF00069">
    <property type="entry name" value="Pkinase"/>
    <property type="match status" value="1"/>
</dbReference>
<feature type="region of interest" description="Disordered" evidence="10">
    <location>
        <begin position="662"/>
        <end position="691"/>
    </location>
</feature>
<dbReference type="SMART" id="SM00220">
    <property type="entry name" value="S_TKc"/>
    <property type="match status" value="1"/>
</dbReference>
<feature type="compositionally biased region" description="Basic and acidic residues" evidence="10">
    <location>
        <begin position="662"/>
        <end position="681"/>
    </location>
</feature>
<evidence type="ECO:0000259" key="12">
    <source>
        <dbReference type="PROSITE" id="PS50030"/>
    </source>
</evidence>
<keyword evidence="3" id="KW-0808">Transferase</keyword>
<evidence type="ECO:0000313" key="13">
    <source>
        <dbReference type="Proteomes" id="UP000886700"/>
    </source>
</evidence>
<dbReference type="RefSeq" id="XP_040593242.1">
    <property type="nucleotide sequence ID" value="XM_040737308.1"/>
</dbReference>
<dbReference type="InterPro" id="IPR017441">
    <property type="entry name" value="Protein_kinase_ATP_BS"/>
</dbReference>
<evidence type="ECO:0000313" key="16">
    <source>
        <dbReference type="RefSeq" id="XP_040593241.1"/>
    </source>
</evidence>
<reference evidence="14 15" key="1">
    <citation type="submission" date="2025-05" db="UniProtKB">
        <authorList>
            <consortium name="RefSeq"/>
        </authorList>
    </citation>
    <scope>IDENTIFICATION</scope>
    <source>
        <tissue evidence="14 15">Liver</tissue>
    </source>
</reference>
<accession>A0ABM2WR61</accession>
<dbReference type="PROSITE" id="PS00108">
    <property type="entry name" value="PROTEIN_KINASE_ST"/>
    <property type="match status" value="1"/>
</dbReference>
<feature type="region of interest" description="Disordered" evidence="10">
    <location>
        <begin position="396"/>
        <end position="420"/>
    </location>
</feature>
<evidence type="ECO:0000256" key="1">
    <source>
        <dbReference type="ARBA" id="ARBA00012513"/>
    </source>
</evidence>
<dbReference type="GeneID" id="110339660"/>
<evidence type="ECO:0000313" key="14">
    <source>
        <dbReference type="RefSeq" id="XP_040593239.1"/>
    </source>
</evidence>
<keyword evidence="13" id="KW-1185">Reference proteome</keyword>
<dbReference type="PROSITE" id="PS00107">
    <property type="entry name" value="PROTEIN_KINASE_ATP"/>
    <property type="match status" value="1"/>
</dbReference>
<evidence type="ECO:0000259" key="11">
    <source>
        <dbReference type="PROSITE" id="PS50011"/>
    </source>
</evidence>
<evidence type="ECO:0000313" key="17">
    <source>
        <dbReference type="RefSeq" id="XP_040593242.1"/>
    </source>
</evidence>
<evidence type="ECO:0000256" key="10">
    <source>
        <dbReference type="SAM" id="MobiDB-lite"/>
    </source>
</evidence>
<dbReference type="CDD" id="cd14337">
    <property type="entry name" value="UBA_MARK_Par1"/>
    <property type="match status" value="1"/>
</dbReference>
<dbReference type="InterPro" id="IPR000719">
    <property type="entry name" value="Prot_kinase_dom"/>
</dbReference>
<comment type="catalytic activity">
    <reaction evidence="8">
        <text>L-seryl-[protein] + ATP = O-phospho-L-seryl-[protein] + ADP + H(+)</text>
        <dbReference type="Rhea" id="RHEA:17989"/>
        <dbReference type="Rhea" id="RHEA-COMP:9863"/>
        <dbReference type="Rhea" id="RHEA-COMP:11604"/>
        <dbReference type="ChEBI" id="CHEBI:15378"/>
        <dbReference type="ChEBI" id="CHEBI:29999"/>
        <dbReference type="ChEBI" id="CHEBI:30616"/>
        <dbReference type="ChEBI" id="CHEBI:83421"/>
        <dbReference type="ChEBI" id="CHEBI:456216"/>
        <dbReference type="EC" id="2.7.11.1"/>
    </reaction>
</comment>
<evidence type="ECO:0000256" key="8">
    <source>
        <dbReference type="ARBA" id="ARBA00048679"/>
    </source>
</evidence>
<dbReference type="InterPro" id="IPR011009">
    <property type="entry name" value="Kinase-like_dom_sf"/>
</dbReference>
<dbReference type="CDD" id="cd14003">
    <property type="entry name" value="STKc_AMPK-like"/>
    <property type="match status" value="1"/>
</dbReference>
<name>A0ABM2WR61_MESAU</name>